<gene>
    <name evidence="1" type="ORF">EYF80_004439</name>
</gene>
<evidence type="ECO:0000313" key="2">
    <source>
        <dbReference type="Proteomes" id="UP000314294"/>
    </source>
</evidence>
<sequence>MLLCGSQTSFSLHGSLICLAQLLQQPQPSRTELTPGAQVGLCRHLQGHWQNCRLSTAARPSRGASCPLFWAQLKHCGRKRAEICKQLFQIPETKRFLDPEEM</sequence>
<evidence type="ECO:0000313" key="1">
    <source>
        <dbReference type="EMBL" id="TNN85417.1"/>
    </source>
</evidence>
<dbReference type="EMBL" id="SRLO01000021">
    <property type="protein sequence ID" value="TNN85417.1"/>
    <property type="molecule type" value="Genomic_DNA"/>
</dbReference>
<dbReference type="Proteomes" id="UP000314294">
    <property type="component" value="Unassembled WGS sequence"/>
</dbReference>
<comment type="caution">
    <text evidence="1">The sequence shown here is derived from an EMBL/GenBank/DDBJ whole genome shotgun (WGS) entry which is preliminary data.</text>
</comment>
<organism evidence="1 2">
    <name type="scientific">Liparis tanakae</name>
    <name type="common">Tanaka's snailfish</name>
    <dbReference type="NCBI Taxonomy" id="230148"/>
    <lineage>
        <taxon>Eukaryota</taxon>
        <taxon>Metazoa</taxon>
        <taxon>Chordata</taxon>
        <taxon>Craniata</taxon>
        <taxon>Vertebrata</taxon>
        <taxon>Euteleostomi</taxon>
        <taxon>Actinopterygii</taxon>
        <taxon>Neopterygii</taxon>
        <taxon>Teleostei</taxon>
        <taxon>Neoteleostei</taxon>
        <taxon>Acanthomorphata</taxon>
        <taxon>Eupercaria</taxon>
        <taxon>Perciformes</taxon>
        <taxon>Cottioidei</taxon>
        <taxon>Cottales</taxon>
        <taxon>Liparidae</taxon>
        <taxon>Liparis</taxon>
    </lineage>
</organism>
<proteinExistence type="predicted"/>
<keyword evidence="2" id="KW-1185">Reference proteome</keyword>
<dbReference type="AlphaFoldDB" id="A0A4Z2J5X7"/>
<protein>
    <submittedName>
        <fullName evidence="1">Uncharacterized protein</fullName>
    </submittedName>
</protein>
<accession>A0A4Z2J5X7</accession>
<reference evidence="1 2" key="1">
    <citation type="submission" date="2019-03" db="EMBL/GenBank/DDBJ databases">
        <title>First draft genome of Liparis tanakae, snailfish: a comprehensive survey of snailfish specific genes.</title>
        <authorList>
            <person name="Kim W."/>
            <person name="Song I."/>
            <person name="Jeong J.-H."/>
            <person name="Kim D."/>
            <person name="Kim S."/>
            <person name="Ryu S."/>
            <person name="Song J.Y."/>
            <person name="Lee S.K."/>
        </authorList>
    </citation>
    <scope>NUCLEOTIDE SEQUENCE [LARGE SCALE GENOMIC DNA]</scope>
    <source>
        <tissue evidence="1">Muscle</tissue>
    </source>
</reference>
<name>A0A4Z2J5X7_9TELE</name>